<sequence length="410" mass="47361">MNKKPWERRLKDLAHLLNACATTYFDPELFRLNLNQFIQTSRTVTFIIQKNKREIVGYDDWYPANVVEKWQDDHLMTWAKNSRNTIEKQGDLEMYSSAKATLLFSYIEEQDIEITTRDELLGVSIKRLVRLAQKKLPSGVTDAAVIKAERRWVANTLKDYELLHALSLIYARMYDCCKSLGELVGSPIDQGITKPTSFDSMREEVRHVSYLKLKNFSEGKLSHTLVSYDEKSVPEVIKERIRSVLTAQTIDSMDKLVDFYSQMAELTFQADGYHVPILMFFDRNYKVIDLLSTSFEDQADKYIFWRFAADRAQVINAYGFVWISELWVRSTKVGLSKAIRQMPIVEEKLQVIGIDSANVQKSISWKVIRDSEEEMPTLSSKEINDPNEGQAFFMRPILKAIGGDVSRLNS</sequence>
<dbReference type="Proteomes" id="UP000533429">
    <property type="component" value="Unassembled WGS sequence"/>
</dbReference>
<gene>
    <name evidence="1" type="ORF">HWA77_09575</name>
</gene>
<organism evidence="1 2">
    <name type="scientific">Photobacterium damselae subsp. damselae</name>
    <name type="common">Listonella damsela</name>
    <dbReference type="NCBI Taxonomy" id="85581"/>
    <lineage>
        <taxon>Bacteria</taxon>
        <taxon>Pseudomonadati</taxon>
        <taxon>Pseudomonadota</taxon>
        <taxon>Gammaproteobacteria</taxon>
        <taxon>Vibrionales</taxon>
        <taxon>Vibrionaceae</taxon>
        <taxon>Photobacterium</taxon>
    </lineage>
</organism>
<protein>
    <submittedName>
        <fullName evidence="1">Uncharacterized protein</fullName>
    </submittedName>
</protein>
<evidence type="ECO:0000313" key="2">
    <source>
        <dbReference type="Proteomes" id="UP000533429"/>
    </source>
</evidence>
<evidence type="ECO:0000313" key="1">
    <source>
        <dbReference type="EMBL" id="NVP00456.1"/>
    </source>
</evidence>
<dbReference type="AlphaFoldDB" id="A0A850QPA2"/>
<name>A0A850QPA2_PHODD</name>
<proteinExistence type="predicted"/>
<comment type="caution">
    <text evidence="1">The sequence shown here is derived from an EMBL/GenBank/DDBJ whole genome shotgun (WGS) entry which is preliminary data.</text>
</comment>
<accession>A0A850QPA2</accession>
<reference evidence="1 2" key="1">
    <citation type="submission" date="2020-06" db="EMBL/GenBank/DDBJ databases">
        <title>Photobacterium damselae subsp. damselae comparative genomics.</title>
        <authorList>
            <person name="Osorio C.R."/>
        </authorList>
    </citation>
    <scope>NUCLEOTIDE SEQUENCE [LARGE SCALE GENOMIC DNA]</scope>
    <source>
        <strain evidence="1 2">TW250/03</strain>
    </source>
</reference>
<dbReference type="EMBL" id="JABXOR010000596">
    <property type="protein sequence ID" value="NVP00456.1"/>
    <property type="molecule type" value="Genomic_DNA"/>
</dbReference>